<feature type="compositionally biased region" description="Polar residues" evidence="2">
    <location>
        <begin position="417"/>
        <end position="426"/>
    </location>
</feature>
<feature type="compositionally biased region" description="Basic and acidic residues" evidence="2">
    <location>
        <begin position="1"/>
        <end position="11"/>
    </location>
</feature>
<feature type="region of interest" description="Disordered" evidence="2">
    <location>
        <begin position="224"/>
        <end position="244"/>
    </location>
</feature>
<name>A0A1Y1IGE1_KLENI</name>
<keyword evidence="1" id="KW-0106">Calcium</keyword>
<dbReference type="Pfam" id="PF13499">
    <property type="entry name" value="EF-hand_7"/>
    <property type="match status" value="1"/>
</dbReference>
<evidence type="ECO:0000256" key="1">
    <source>
        <dbReference type="ARBA" id="ARBA00022837"/>
    </source>
</evidence>
<evidence type="ECO:0000313" key="4">
    <source>
        <dbReference type="EMBL" id="GAQ89944.1"/>
    </source>
</evidence>
<feature type="compositionally biased region" description="Polar residues" evidence="2">
    <location>
        <begin position="742"/>
        <end position="758"/>
    </location>
</feature>
<keyword evidence="5" id="KW-1185">Reference proteome</keyword>
<feature type="compositionally biased region" description="Basic and acidic residues" evidence="2">
    <location>
        <begin position="759"/>
        <end position="773"/>
    </location>
</feature>
<sequence>MYLDTVSDHAERKKSHSMASALSQEDNLDEDGRWRPGSGPWEYEVEDEKELAASRPKKHIRDHVNKPFHNLTLSDIEGAHPKLKQPFRQPRGTDPLDPAYVITAYDEPEPDVPRFSKDALDVSDVAGARPRKKLVRRITDPLKIDDIPGSTAAWRPRRWAHFGKAGHIRDFNLHVHDINARVQRKVRESTAEIYAPVKGSQPKQLFRQRRNLQEQDFIIRTDDIPGARSPVKTRPASAKLHPTNDLSDIRGAAAASASFNGRLSIRKAEVHARAERVQTRESFQNEVLTADLRGRIESQMGEKTTKEVMGAFRMKDRSGSGKLTVEELGQSLTQLRIPVTPAEAQKLAAAFDTQLSGFVDYKDLAKSFAPHLFLKKEGPTSGPAAGKPARPQSAHPVLGTFNSVTNRAPKEVETRLGTGSATQASAGPSLLDSGKEKKREALPGGAVAREEAERMEKGFATRPASSSGNTFASRTEDRSVPGAREGTGTAWAERLTRGDGAAEAVPAEPGLVSIDESHRNGAAFSEVGRLQRPQEAVPSVEGNPASGTLPSGTQVPAPISLFQDFVNVGGPSSPGNHLVWDLQPETGRMPGTERLLTPPHNGLRARPQSAAAWAQKSRGSGFQAATDSRALAVQNLRAQAMSIGPRSAADSTAEMSSGPRSTGRPQSARPASSSWASGSSYVASTRHASVESGLEQVRSASVVTADSERAAPGHVSSAWVEDSMRRATVTQVNAKTVEIRSRPQSAHPSIRANATASSKRGEEGGFERSTSKIEAQREAQWLKQEIAAVRALV</sequence>
<dbReference type="PROSITE" id="PS50222">
    <property type="entry name" value="EF_HAND_2"/>
    <property type="match status" value="1"/>
</dbReference>
<dbReference type="PANTHER" id="PTHR38130">
    <property type="entry name" value="EF-HAND DOMAIN-CONTAINING PROTEIN"/>
    <property type="match status" value="1"/>
</dbReference>
<dbReference type="Proteomes" id="UP000054558">
    <property type="component" value="Unassembled WGS sequence"/>
</dbReference>
<organism evidence="4 5">
    <name type="scientific">Klebsormidium nitens</name>
    <name type="common">Green alga</name>
    <name type="synonym">Ulothrix nitens</name>
    <dbReference type="NCBI Taxonomy" id="105231"/>
    <lineage>
        <taxon>Eukaryota</taxon>
        <taxon>Viridiplantae</taxon>
        <taxon>Streptophyta</taxon>
        <taxon>Klebsormidiophyceae</taxon>
        <taxon>Klebsormidiales</taxon>
        <taxon>Klebsormidiaceae</taxon>
        <taxon>Klebsormidium</taxon>
    </lineage>
</organism>
<feature type="region of interest" description="Disordered" evidence="2">
    <location>
        <begin position="598"/>
        <end position="621"/>
    </location>
</feature>
<evidence type="ECO:0000259" key="3">
    <source>
        <dbReference type="PROSITE" id="PS50222"/>
    </source>
</evidence>
<dbReference type="Gene3D" id="1.10.238.10">
    <property type="entry name" value="EF-hand"/>
    <property type="match status" value="1"/>
</dbReference>
<protein>
    <recommendedName>
        <fullName evidence="3">EF-hand domain-containing protein</fullName>
    </recommendedName>
</protein>
<dbReference type="OMA" id="NIMVCHA"/>
<evidence type="ECO:0000256" key="2">
    <source>
        <dbReference type="SAM" id="MobiDB-lite"/>
    </source>
</evidence>
<evidence type="ECO:0000313" key="5">
    <source>
        <dbReference type="Proteomes" id="UP000054558"/>
    </source>
</evidence>
<dbReference type="CDD" id="cd00051">
    <property type="entry name" value="EFh"/>
    <property type="match status" value="1"/>
</dbReference>
<feature type="region of interest" description="Disordered" evidence="2">
    <location>
        <begin position="527"/>
        <end position="548"/>
    </location>
</feature>
<feature type="domain" description="EF-hand" evidence="3">
    <location>
        <begin position="303"/>
        <end position="338"/>
    </location>
</feature>
<feature type="compositionally biased region" description="Polar residues" evidence="2">
    <location>
        <begin position="649"/>
        <end position="665"/>
    </location>
</feature>
<dbReference type="EMBL" id="DF237529">
    <property type="protein sequence ID" value="GAQ89944.1"/>
    <property type="molecule type" value="Genomic_DNA"/>
</dbReference>
<dbReference type="InterPro" id="IPR011992">
    <property type="entry name" value="EF-hand-dom_pair"/>
</dbReference>
<dbReference type="GO" id="GO:0005509">
    <property type="term" value="F:calcium ion binding"/>
    <property type="evidence" value="ECO:0007669"/>
    <property type="project" value="InterPro"/>
</dbReference>
<dbReference type="AlphaFoldDB" id="A0A1Y1IGE1"/>
<feature type="region of interest" description="Disordered" evidence="2">
    <location>
        <begin position="642"/>
        <end position="677"/>
    </location>
</feature>
<dbReference type="SUPFAM" id="SSF47473">
    <property type="entry name" value="EF-hand"/>
    <property type="match status" value="1"/>
</dbReference>
<dbReference type="InterPro" id="IPR018247">
    <property type="entry name" value="EF_Hand_1_Ca_BS"/>
</dbReference>
<dbReference type="InterPro" id="IPR002048">
    <property type="entry name" value="EF_hand_dom"/>
</dbReference>
<accession>A0A1Y1IGE1</accession>
<feature type="compositionally biased region" description="Basic and acidic residues" evidence="2">
    <location>
        <begin position="448"/>
        <end position="459"/>
    </location>
</feature>
<dbReference type="OrthoDB" id="1915913at2759"/>
<reference evidence="4 5" key="1">
    <citation type="journal article" date="2014" name="Nat. Commun.">
        <title>Klebsormidium flaccidum genome reveals primary factors for plant terrestrial adaptation.</title>
        <authorList>
            <person name="Hori K."/>
            <person name="Maruyama F."/>
            <person name="Fujisawa T."/>
            <person name="Togashi T."/>
            <person name="Yamamoto N."/>
            <person name="Seo M."/>
            <person name="Sato S."/>
            <person name="Yamada T."/>
            <person name="Mori H."/>
            <person name="Tajima N."/>
            <person name="Moriyama T."/>
            <person name="Ikeuchi M."/>
            <person name="Watanabe M."/>
            <person name="Wada H."/>
            <person name="Kobayashi K."/>
            <person name="Saito M."/>
            <person name="Masuda T."/>
            <person name="Sasaki-Sekimoto Y."/>
            <person name="Mashiguchi K."/>
            <person name="Awai K."/>
            <person name="Shimojima M."/>
            <person name="Masuda S."/>
            <person name="Iwai M."/>
            <person name="Nobusawa T."/>
            <person name="Narise T."/>
            <person name="Kondo S."/>
            <person name="Saito H."/>
            <person name="Sato R."/>
            <person name="Murakawa M."/>
            <person name="Ihara Y."/>
            <person name="Oshima-Yamada Y."/>
            <person name="Ohtaka K."/>
            <person name="Satoh M."/>
            <person name="Sonobe K."/>
            <person name="Ishii M."/>
            <person name="Ohtani R."/>
            <person name="Kanamori-Sato M."/>
            <person name="Honoki R."/>
            <person name="Miyazaki D."/>
            <person name="Mochizuki H."/>
            <person name="Umetsu J."/>
            <person name="Higashi K."/>
            <person name="Shibata D."/>
            <person name="Kamiya Y."/>
            <person name="Sato N."/>
            <person name="Nakamura Y."/>
            <person name="Tabata S."/>
            <person name="Ida S."/>
            <person name="Kurokawa K."/>
            <person name="Ohta H."/>
        </authorList>
    </citation>
    <scope>NUCLEOTIDE SEQUENCE [LARGE SCALE GENOMIC DNA]</scope>
    <source>
        <strain evidence="4 5">NIES-2285</strain>
    </source>
</reference>
<gene>
    <name evidence="4" type="ORF">KFL_005800030</name>
</gene>
<dbReference type="PROSITE" id="PS00018">
    <property type="entry name" value="EF_HAND_1"/>
    <property type="match status" value="1"/>
</dbReference>
<dbReference type="PANTHER" id="PTHR38130:SF1">
    <property type="entry name" value="EF-HAND DOMAIN-CONTAINING PROTEIN"/>
    <property type="match status" value="1"/>
</dbReference>
<feature type="region of interest" description="Disordered" evidence="2">
    <location>
        <begin position="379"/>
        <end position="500"/>
    </location>
</feature>
<feature type="compositionally biased region" description="Low complexity" evidence="2">
    <location>
        <begin position="667"/>
        <end position="677"/>
    </location>
</feature>
<feature type="region of interest" description="Disordered" evidence="2">
    <location>
        <begin position="1"/>
        <end position="66"/>
    </location>
</feature>
<feature type="region of interest" description="Disordered" evidence="2">
    <location>
        <begin position="738"/>
        <end position="773"/>
    </location>
</feature>
<proteinExistence type="predicted"/>
<feature type="compositionally biased region" description="Polar residues" evidence="2">
    <location>
        <begin position="463"/>
        <end position="473"/>
    </location>
</feature>